<dbReference type="InterPro" id="IPR053781">
    <property type="entry name" value="F-box_AtFBL13-like"/>
</dbReference>
<dbReference type="InterPro" id="IPR001810">
    <property type="entry name" value="F-box_dom"/>
</dbReference>
<dbReference type="Pfam" id="PF00646">
    <property type="entry name" value="F-box"/>
    <property type="match status" value="1"/>
</dbReference>
<name>A0A830BYY7_9LAMI</name>
<gene>
    <name evidence="2" type="ORF">PHJA_000989200</name>
</gene>
<dbReference type="PROSITE" id="PS50181">
    <property type="entry name" value="FBOX"/>
    <property type="match status" value="1"/>
</dbReference>
<dbReference type="SUPFAM" id="SSF52047">
    <property type="entry name" value="RNI-like"/>
    <property type="match status" value="1"/>
</dbReference>
<organism evidence="2 3">
    <name type="scientific">Phtheirospermum japonicum</name>
    <dbReference type="NCBI Taxonomy" id="374723"/>
    <lineage>
        <taxon>Eukaryota</taxon>
        <taxon>Viridiplantae</taxon>
        <taxon>Streptophyta</taxon>
        <taxon>Embryophyta</taxon>
        <taxon>Tracheophyta</taxon>
        <taxon>Spermatophyta</taxon>
        <taxon>Magnoliopsida</taxon>
        <taxon>eudicotyledons</taxon>
        <taxon>Gunneridae</taxon>
        <taxon>Pentapetalae</taxon>
        <taxon>asterids</taxon>
        <taxon>lamiids</taxon>
        <taxon>Lamiales</taxon>
        <taxon>Orobanchaceae</taxon>
        <taxon>Orobanchaceae incertae sedis</taxon>
        <taxon>Phtheirospermum</taxon>
    </lineage>
</organism>
<dbReference type="InterPro" id="IPR036047">
    <property type="entry name" value="F-box-like_dom_sf"/>
</dbReference>
<dbReference type="Proteomes" id="UP000653305">
    <property type="component" value="Unassembled WGS sequence"/>
</dbReference>
<accession>A0A830BYY7</accession>
<dbReference type="AlphaFoldDB" id="A0A830BYY7"/>
<evidence type="ECO:0000313" key="3">
    <source>
        <dbReference type="Proteomes" id="UP000653305"/>
    </source>
</evidence>
<dbReference type="InterPro" id="IPR053772">
    <property type="entry name" value="At1g61320/At1g61330-like"/>
</dbReference>
<proteinExistence type="predicted"/>
<evidence type="ECO:0000313" key="2">
    <source>
        <dbReference type="EMBL" id="GFP88455.1"/>
    </source>
</evidence>
<dbReference type="Gene3D" id="3.80.10.10">
    <property type="entry name" value="Ribonuclease Inhibitor"/>
    <property type="match status" value="1"/>
</dbReference>
<dbReference type="PANTHER" id="PTHR34145">
    <property type="entry name" value="OS02G0105600 PROTEIN"/>
    <property type="match status" value="1"/>
</dbReference>
<dbReference type="Gene3D" id="1.20.1280.50">
    <property type="match status" value="1"/>
</dbReference>
<dbReference type="CDD" id="cd22160">
    <property type="entry name" value="F-box_AtFBL13-like"/>
    <property type="match status" value="1"/>
</dbReference>
<evidence type="ECO:0000259" key="1">
    <source>
        <dbReference type="PROSITE" id="PS50181"/>
    </source>
</evidence>
<reference evidence="2" key="1">
    <citation type="submission" date="2020-07" db="EMBL/GenBank/DDBJ databases">
        <title>Ethylene signaling mediates host invasion by parasitic plants.</title>
        <authorList>
            <person name="Yoshida S."/>
        </authorList>
    </citation>
    <scope>NUCLEOTIDE SEQUENCE</scope>
    <source>
        <strain evidence="2">Okayama</strain>
    </source>
</reference>
<dbReference type="OrthoDB" id="911540at2759"/>
<dbReference type="InterPro" id="IPR055357">
    <property type="entry name" value="LRR_At1g61320_AtMIF1"/>
</dbReference>
<comment type="caution">
    <text evidence="2">The sequence shown here is derived from an EMBL/GenBank/DDBJ whole genome shotgun (WGS) entry which is preliminary data.</text>
</comment>
<dbReference type="EMBL" id="BMAC01000168">
    <property type="protein sequence ID" value="GFP88455.1"/>
    <property type="molecule type" value="Genomic_DNA"/>
</dbReference>
<dbReference type="Pfam" id="PF23622">
    <property type="entry name" value="LRR_At1g61320_AtMIF1"/>
    <property type="match status" value="1"/>
</dbReference>
<feature type="domain" description="F-box" evidence="1">
    <location>
        <begin position="61"/>
        <end position="111"/>
    </location>
</feature>
<dbReference type="InterPro" id="IPR032675">
    <property type="entry name" value="LRR_dom_sf"/>
</dbReference>
<dbReference type="PANTHER" id="PTHR34145:SF68">
    <property type="entry name" value="FBD DOMAIN-CONTAINING PROTEIN"/>
    <property type="match status" value="1"/>
</dbReference>
<dbReference type="SUPFAM" id="SSF81383">
    <property type="entry name" value="F-box domain"/>
    <property type="match status" value="1"/>
</dbReference>
<sequence length="429" mass="50220">MELVGYDGEKEARAFPEKRRGKTAKSYIIGIPTSDFSPVAQLWPAIADMDFQIHRELRSEQFSDATLPDDLLVSILSFLSLKEAATTSALSRRWRYLWTLTPKLDFDFTKSLHKIELKKMGEALLNCERRKYVRWVNRVLASRDHHHTAIFEFRVFFDLSAAHKKSLDQWLAYALSRKLERLELNLTDEGSREGRSCDECYAFPNEFLRTDSMINFECLKRVSLNFVNVGCEALDYLLCNCPRLEELSVSHSYNLYSVEISGVCCSLKRLEISNCDFLESVEIRDSNLVYLKYQGPETEMFYLAVKMRNLKLLVVETHWLEEMKFEVNRCKEWLEPEIVERKIDWFAIIVYAHVLKKHLWSPSILKSRGLFDVTSLNELEVESYYTKHGKDTEHYREDALNMVFLKTNKFTFFHNGLSRHSKVTVNTSS</sequence>
<keyword evidence="3" id="KW-1185">Reference proteome</keyword>
<dbReference type="SMART" id="SM00256">
    <property type="entry name" value="FBOX"/>
    <property type="match status" value="1"/>
</dbReference>
<protein>
    <submittedName>
        <fullName evidence="2">Putative F-box protein at3g58860</fullName>
    </submittedName>
</protein>